<keyword evidence="1" id="KW-0732">Signal</keyword>
<evidence type="ECO:0000313" key="5">
    <source>
        <dbReference type="Proteomes" id="UP000030742"/>
    </source>
</evidence>
<evidence type="ECO:0000313" key="3">
    <source>
        <dbReference type="EMBL" id="ERL83697.1"/>
    </source>
</evidence>
<name>N6UL38_DENPD</name>
<evidence type="ECO:0000313" key="2">
    <source>
        <dbReference type="EMBL" id="ENN81401.1"/>
    </source>
</evidence>
<feature type="chain" id="PRO_5009708156" evidence="1">
    <location>
        <begin position="28"/>
        <end position="74"/>
    </location>
</feature>
<evidence type="ECO:0000256" key="1">
    <source>
        <dbReference type="SAM" id="SignalP"/>
    </source>
</evidence>
<dbReference type="Proteomes" id="UP000030742">
    <property type="component" value="Unassembled WGS sequence"/>
</dbReference>
<organism evidence="2">
    <name type="scientific">Dendroctonus ponderosae</name>
    <name type="common">Mountain pine beetle</name>
    <dbReference type="NCBI Taxonomy" id="77166"/>
    <lineage>
        <taxon>Eukaryota</taxon>
        <taxon>Metazoa</taxon>
        <taxon>Ecdysozoa</taxon>
        <taxon>Arthropoda</taxon>
        <taxon>Hexapoda</taxon>
        <taxon>Insecta</taxon>
        <taxon>Pterygota</taxon>
        <taxon>Neoptera</taxon>
        <taxon>Endopterygota</taxon>
        <taxon>Coleoptera</taxon>
        <taxon>Polyphaga</taxon>
        <taxon>Cucujiformia</taxon>
        <taxon>Curculionidae</taxon>
        <taxon>Scolytinae</taxon>
        <taxon>Dendroctonus</taxon>
    </lineage>
</organism>
<protein>
    <submittedName>
        <fullName evidence="2">Uncharacterized protein</fullName>
    </submittedName>
</protein>
<dbReference type="EMBL" id="KB632331">
    <property type="protein sequence ID" value="ERL92636.1"/>
    <property type="molecule type" value="Genomic_DNA"/>
</dbReference>
<dbReference type="EMBL" id="KB740098">
    <property type="protein sequence ID" value="ENN81401.1"/>
    <property type="molecule type" value="Genomic_DNA"/>
</dbReference>
<sequence>MTKISVTANIIRIILLLLTIWALFTEANDYDPWWANEEYPHQIRAKPAAGRNGRKKFGGKGFITTAVAVGPGKK</sequence>
<proteinExistence type="predicted"/>
<dbReference type="AlphaFoldDB" id="N6UL38"/>
<accession>N6UL38</accession>
<evidence type="ECO:0000313" key="4">
    <source>
        <dbReference type="EMBL" id="ERL92636.1"/>
    </source>
</evidence>
<dbReference type="HOGENOM" id="CLU_2690357_0_0_1"/>
<feature type="signal peptide" evidence="1">
    <location>
        <begin position="1"/>
        <end position="27"/>
    </location>
</feature>
<feature type="non-terminal residue" evidence="2">
    <location>
        <position position="1"/>
    </location>
</feature>
<dbReference type="EMBL" id="KB630576">
    <property type="protein sequence ID" value="ERL83697.1"/>
    <property type="molecule type" value="Genomic_DNA"/>
</dbReference>
<gene>
    <name evidence="3" type="ORF">D910_00886</name>
    <name evidence="4" type="ORF">D910_09949</name>
    <name evidence="2" type="ORF">YQE_02217</name>
</gene>
<reference evidence="2 5" key="1">
    <citation type="journal article" date="2013" name="Genome Biol.">
        <title>Draft genome of the mountain pine beetle, Dendroctonus ponderosae Hopkins, a major forest pest.</title>
        <authorList>
            <person name="Keeling C.I."/>
            <person name="Yuen M.M."/>
            <person name="Liao N.Y."/>
            <person name="Docking T.R."/>
            <person name="Chan S.K."/>
            <person name="Taylor G.A."/>
            <person name="Palmquist D.L."/>
            <person name="Jackman S.D."/>
            <person name="Nguyen A."/>
            <person name="Li M."/>
            <person name="Henderson H."/>
            <person name="Janes J.K."/>
            <person name="Zhao Y."/>
            <person name="Pandoh P."/>
            <person name="Moore R."/>
            <person name="Sperling F.A."/>
            <person name="Huber D.P."/>
            <person name="Birol I."/>
            <person name="Jones S.J."/>
            <person name="Bohlmann J."/>
        </authorList>
    </citation>
    <scope>NUCLEOTIDE SEQUENCE</scope>
</reference>